<dbReference type="Proteomes" id="UP001314903">
    <property type="component" value="Unassembled WGS sequence"/>
</dbReference>
<evidence type="ECO:0000256" key="4">
    <source>
        <dbReference type="ARBA" id="ARBA00022825"/>
    </source>
</evidence>
<dbReference type="CDD" id="cd07560">
    <property type="entry name" value="Peptidase_S41_CPP"/>
    <property type="match status" value="1"/>
</dbReference>
<keyword evidence="4 5" id="KW-0720">Serine protease</keyword>
<dbReference type="Gene3D" id="3.90.226.10">
    <property type="entry name" value="2-enoyl-CoA Hydratase, Chain A, domain 1"/>
    <property type="match status" value="1"/>
</dbReference>
<dbReference type="EC" id="3.4.21.102" evidence="7"/>
<protein>
    <submittedName>
        <fullName evidence="7">Carboxyl-terminal processing protease</fullName>
        <ecNumber evidence="7">3.4.21.102</ecNumber>
    </submittedName>
</protein>
<dbReference type="GO" id="GO:0004252">
    <property type="term" value="F:serine-type endopeptidase activity"/>
    <property type="evidence" value="ECO:0007669"/>
    <property type="project" value="UniProtKB-EC"/>
</dbReference>
<dbReference type="SMART" id="SM00228">
    <property type="entry name" value="PDZ"/>
    <property type="match status" value="1"/>
</dbReference>
<dbReference type="EMBL" id="JAGGLI010000019">
    <property type="protein sequence ID" value="MBP2027961.1"/>
    <property type="molecule type" value="Genomic_DNA"/>
</dbReference>
<evidence type="ECO:0000256" key="2">
    <source>
        <dbReference type="ARBA" id="ARBA00022670"/>
    </source>
</evidence>
<evidence type="ECO:0000256" key="5">
    <source>
        <dbReference type="RuleBase" id="RU004404"/>
    </source>
</evidence>
<dbReference type="Pfam" id="PF03572">
    <property type="entry name" value="Peptidase_S41"/>
    <property type="match status" value="1"/>
</dbReference>
<dbReference type="InterPro" id="IPR004447">
    <property type="entry name" value="Peptidase_S41A"/>
</dbReference>
<dbReference type="RefSeq" id="WP_209661021.1">
    <property type="nucleotide sequence ID" value="NZ_JAGGLI010000019.1"/>
</dbReference>
<keyword evidence="8" id="KW-1185">Reference proteome</keyword>
<keyword evidence="2 5" id="KW-0645">Protease</keyword>
<sequence>MISKKRAFFISLMLVIASFFGSLALNISLGNRVVITRSDYENLKELSSVIYLKNEIERNFYEEVDSDSLLLGMKRGLFEGLGDPYSQFYTKEEYDRLMESTSGSYVGVGLVVSPGEDGFITVIGPIEGTPADRAGIKPNDKILEVDNVKLSARELDIAVSMMKGEPDQKVVLTIQREGQPPFDVEIIRERIVLKSVNSEMMDEIGYIRISSFDEKTGAEFKENLDLIKSNNPKGLIIDLRDNPGGYLDQVKEVADSIMGEGTIVYTQDRKGEKRFLKSDANGSLDIPLVILVNENSASASEILAGAVRDNEVGTLVGNTTFGKGLVQNLIPLRTGEGYKMTVAQYFTPNGEYIDGTGITPEHLIEDEDEQMEKAIEIINDKVQ</sequence>
<evidence type="ECO:0000256" key="3">
    <source>
        <dbReference type="ARBA" id="ARBA00022801"/>
    </source>
</evidence>
<dbReference type="InterPro" id="IPR036034">
    <property type="entry name" value="PDZ_sf"/>
</dbReference>
<comment type="similarity">
    <text evidence="1 5">Belongs to the peptidase S41A family.</text>
</comment>
<evidence type="ECO:0000256" key="1">
    <source>
        <dbReference type="ARBA" id="ARBA00009179"/>
    </source>
</evidence>
<evidence type="ECO:0000259" key="6">
    <source>
        <dbReference type="PROSITE" id="PS50106"/>
    </source>
</evidence>
<reference evidence="7 8" key="1">
    <citation type="submission" date="2021-03" db="EMBL/GenBank/DDBJ databases">
        <title>Genomic Encyclopedia of Type Strains, Phase IV (KMG-IV): sequencing the most valuable type-strain genomes for metagenomic binning, comparative biology and taxonomic classification.</title>
        <authorList>
            <person name="Goeker M."/>
        </authorList>
    </citation>
    <scope>NUCLEOTIDE SEQUENCE [LARGE SCALE GENOMIC DNA]</scope>
    <source>
        <strain evidence="7 8">DSM 27512</strain>
    </source>
</reference>
<dbReference type="Pfam" id="PF17820">
    <property type="entry name" value="PDZ_6"/>
    <property type="match status" value="1"/>
</dbReference>
<feature type="domain" description="PDZ" evidence="6">
    <location>
        <begin position="94"/>
        <end position="177"/>
    </location>
</feature>
<dbReference type="PANTHER" id="PTHR32060">
    <property type="entry name" value="TAIL-SPECIFIC PROTEASE"/>
    <property type="match status" value="1"/>
</dbReference>
<dbReference type="InterPro" id="IPR029045">
    <property type="entry name" value="ClpP/crotonase-like_dom_sf"/>
</dbReference>
<dbReference type="SUPFAM" id="SSF50156">
    <property type="entry name" value="PDZ domain-like"/>
    <property type="match status" value="1"/>
</dbReference>
<gene>
    <name evidence="7" type="ORF">J2Z35_001760</name>
</gene>
<evidence type="ECO:0000313" key="7">
    <source>
        <dbReference type="EMBL" id="MBP2027961.1"/>
    </source>
</evidence>
<organism evidence="7 8">
    <name type="scientific">Acetoanaerobium pronyense</name>
    <dbReference type="NCBI Taxonomy" id="1482736"/>
    <lineage>
        <taxon>Bacteria</taxon>
        <taxon>Bacillati</taxon>
        <taxon>Bacillota</taxon>
        <taxon>Clostridia</taxon>
        <taxon>Peptostreptococcales</taxon>
        <taxon>Filifactoraceae</taxon>
        <taxon>Acetoanaerobium</taxon>
    </lineage>
</organism>
<dbReference type="GO" id="GO:0006508">
    <property type="term" value="P:proteolysis"/>
    <property type="evidence" value="ECO:0007669"/>
    <property type="project" value="UniProtKB-KW"/>
</dbReference>
<dbReference type="SUPFAM" id="SSF52096">
    <property type="entry name" value="ClpP/crotonase"/>
    <property type="match status" value="1"/>
</dbReference>
<dbReference type="NCBIfam" id="TIGR00225">
    <property type="entry name" value="prc"/>
    <property type="match status" value="1"/>
</dbReference>
<name>A0ABS4KLE5_9FIRM</name>
<dbReference type="SMART" id="SM00245">
    <property type="entry name" value="TSPc"/>
    <property type="match status" value="1"/>
</dbReference>
<accession>A0ABS4KLE5</accession>
<dbReference type="Gene3D" id="3.30.750.44">
    <property type="match status" value="1"/>
</dbReference>
<dbReference type="Gene3D" id="2.30.42.10">
    <property type="match status" value="1"/>
</dbReference>
<dbReference type="PANTHER" id="PTHR32060:SF30">
    <property type="entry name" value="CARBOXY-TERMINAL PROCESSING PROTEASE CTPA"/>
    <property type="match status" value="1"/>
</dbReference>
<dbReference type="CDD" id="cd06782">
    <property type="entry name" value="cpPDZ_CPP-like"/>
    <property type="match status" value="1"/>
</dbReference>
<dbReference type="InterPro" id="IPR005151">
    <property type="entry name" value="Tail-specific_protease"/>
</dbReference>
<proteinExistence type="inferred from homology"/>
<comment type="caution">
    <text evidence="7">The sequence shown here is derived from an EMBL/GenBank/DDBJ whole genome shotgun (WGS) entry which is preliminary data.</text>
</comment>
<keyword evidence="3 5" id="KW-0378">Hydrolase</keyword>
<dbReference type="InterPro" id="IPR001478">
    <property type="entry name" value="PDZ"/>
</dbReference>
<evidence type="ECO:0000313" key="8">
    <source>
        <dbReference type="Proteomes" id="UP001314903"/>
    </source>
</evidence>
<dbReference type="InterPro" id="IPR041489">
    <property type="entry name" value="PDZ_6"/>
</dbReference>
<dbReference type="PROSITE" id="PS50106">
    <property type="entry name" value="PDZ"/>
    <property type="match status" value="1"/>
</dbReference>